<evidence type="ECO:0000313" key="1">
    <source>
        <dbReference type="EMBL" id="GAG46168.1"/>
    </source>
</evidence>
<accession>X0YBS2</accession>
<dbReference type="AlphaFoldDB" id="X0YBS2"/>
<dbReference type="EMBL" id="BARS01059550">
    <property type="protein sequence ID" value="GAG46168.1"/>
    <property type="molecule type" value="Genomic_DNA"/>
</dbReference>
<dbReference type="InterPro" id="IPR036076">
    <property type="entry name" value="FBPase_V_sf"/>
</dbReference>
<sequence length="39" mass="4585">EKDKIVELNAPEEIYDITALLRDNERYVIESIYSRNTGN</sequence>
<gene>
    <name evidence="1" type="ORF">S01H1_86176</name>
</gene>
<organism evidence="1">
    <name type="scientific">marine sediment metagenome</name>
    <dbReference type="NCBI Taxonomy" id="412755"/>
    <lineage>
        <taxon>unclassified sequences</taxon>
        <taxon>metagenomes</taxon>
        <taxon>ecological metagenomes</taxon>
    </lineage>
</organism>
<dbReference type="SUPFAM" id="SSF111249">
    <property type="entry name" value="Sulfolobus fructose-1,6-bisphosphatase-like"/>
    <property type="match status" value="1"/>
</dbReference>
<feature type="non-terminal residue" evidence="1">
    <location>
        <position position="1"/>
    </location>
</feature>
<proteinExistence type="predicted"/>
<dbReference type="Pfam" id="PF01950">
    <property type="entry name" value="FBPase_3"/>
    <property type="match status" value="1"/>
</dbReference>
<reference evidence="1" key="1">
    <citation type="journal article" date="2014" name="Front. Microbiol.">
        <title>High frequency of phylogenetically diverse reductive dehalogenase-homologous genes in deep subseafloor sedimentary metagenomes.</title>
        <authorList>
            <person name="Kawai M."/>
            <person name="Futagami T."/>
            <person name="Toyoda A."/>
            <person name="Takaki Y."/>
            <person name="Nishi S."/>
            <person name="Hori S."/>
            <person name="Arai W."/>
            <person name="Tsubouchi T."/>
            <person name="Morono Y."/>
            <person name="Uchiyama I."/>
            <person name="Ito T."/>
            <person name="Fujiyama A."/>
            <person name="Inagaki F."/>
            <person name="Takami H."/>
        </authorList>
    </citation>
    <scope>NUCLEOTIDE SEQUENCE</scope>
    <source>
        <strain evidence="1">Expedition CK06-06</strain>
    </source>
</reference>
<dbReference type="InterPro" id="IPR002803">
    <property type="entry name" value="FBPase_V"/>
</dbReference>
<protein>
    <submittedName>
        <fullName evidence="1">Uncharacterized protein</fullName>
    </submittedName>
</protein>
<dbReference type="UniPathway" id="UPA00138"/>
<comment type="caution">
    <text evidence="1">The sequence shown here is derived from an EMBL/GenBank/DDBJ whole genome shotgun (WGS) entry which is preliminary data.</text>
</comment>
<feature type="non-terminal residue" evidence="1">
    <location>
        <position position="39"/>
    </location>
</feature>
<dbReference type="GO" id="GO:0006094">
    <property type="term" value="P:gluconeogenesis"/>
    <property type="evidence" value="ECO:0007669"/>
    <property type="project" value="UniProtKB-UniPathway"/>
</dbReference>
<name>X0YBS2_9ZZZZ</name>